<feature type="compositionally biased region" description="Basic and acidic residues" evidence="8">
    <location>
        <begin position="1110"/>
        <end position="1122"/>
    </location>
</feature>
<comment type="similarity">
    <text evidence="2">Belongs to the SLA2 family.</text>
</comment>
<dbReference type="Gene3D" id="6.10.250.920">
    <property type="match status" value="2"/>
</dbReference>
<feature type="coiled-coil region" evidence="7">
    <location>
        <begin position="1075"/>
        <end position="1109"/>
    </location>
</feature>
<dbReference type="GO" id="GO:0030136">
    <property type="term" value="C:clathrin-coated vesicle"/>
    <property type="evidence" value="ECO:0007669"/>
    <property type="project" value="TreeGrafter"/>
</dbReference>
<evidence type="ECO:0000256" key="8">
    <source>
        <dbReference type="SAM" id="MobiDB-lite"/>
    </source>
</evidence>
<feature type="domain" description="ENTH" evidence="9">
    <location>
        <begin position="19"/>
        <end position="147"/>
    </location>
</feature>
<name>A0AA47P283_MERPO</name>
<evidence type="ECO:0000256" key="5">
    <source>
        <dbReference type="ARBA" id="ARBA00023054"/>
    </source>
</evidence>
<dbReference type="SUPFAM" id="SSF109885">
    <property type="entry name" value="I/LWEQ domain"/>
    <property type="match status" value="1"/>
</dbReference>
<dbReference type="Pfam" id="PF07651">
    <property type="entry name" value="ANTH"/>
    <property type="match status" value="1"/>
</dbReference>
<comment type="caution">
    <text evidence="11">The sequence shown here is derived from an EMBL/GenBank/DDBJ whole genome shotgun (WGS) entry which is preliminary data.</text>
</comment>
<feature type="region of interest" description="Disordered" evidence="8">
    <location>
        <begin position="1176"/>
        <end position="1300"/>
    </location>
</feature>
<dbReference type="Pfam" id="PF01608">
    <property type="entry name" value="I_LWEQ"/>
    <property type="match status" value="1"/>
</dbReference>
<dbReference type="EMBL" id="JAOPHQ010002278">
    <property type="protein sequence ID" value="KAK0147876.1"/>
    <property type="molecule type" value="Genomic_DNA"/>
</dbReference>
<dbReference type="Gene3D" id="1.20.5.1700">
    <property type="match status" value="1"/>
</dbReference>
<dbReference type="GO" id="GO:0006897">
    <property type="term" value="P:endocytosis"/>
    <property type="evidence" value="ECO:0007669"/>
    <property type="project" value="UniProtKB-KW"/>
</dbReference>
<dbReference type="GO" id="GO:0043325">
    <property type="term" value="F:phosphatidylinositol-3,4-bisphosphate binding"/>
    <property type="evidence" value="ECO:0007669"/>
    <property type="project" value="TreeGrafter"/>
</dbReference>
<dbReference type="FunFam" id="1.20.5.1700:FF:000002">
    <property type="entry name" value="Huntingtin interacting protein 1"/>
    <property type="match status" value="1"/>
</dbReference>
<evidence type="ECO:0000256" key="3">
    <source>
        <dbReference type="ARBA" id="ARBA00022490"/>
    </source>
</evidence>
<dbReference type="Gene3D" id="1.25.40.90">
    <property type="match status" value="1"/>
</dbReference>
<dbReference type="SMART" id="SM00307">
    <property type="entry name" value="ILWEQ"/>
    <property type="match status" value="1"/>
</dbReference>
<feature type="compositionally biased region" description="Polar residues" evidence="8">
    <location>
        <begin position="1207"/>
        <end position="1300"/>
    </location>
</feature>
<dbReference type="InterPro" id="IPR011417">
    <property type="entry name" value="ANTH_dom"/>
</dbReference>
<dbReference type="GO" id="GO:0030864">
    <property type="term" value="C:cortical actin cytoskeleton"/>
    <property type="evidence" value="ECO:0007669"/>
    <property type="project" value="TreeGrafter"/>
</dbReference>
<sequence>MHKSKNKSDNKTEKALAAEKEQFGKQQLHSITKTLTSTETPLKEKYARHIILGTHKECGATTFMSYCQNLPLSSSSLISWKYCYLLHKVLRDGHPNAVRDSNRYCRNVRDMGVLWGNLHDRYGHIVALSAKFLCLKIEFHMKHKTIPGNLEASDETLEKEAGSDMNKVLDMTQELLDYLDTALKFAETVLRQVDAIGAKSTTASGQCRLAPLIPLILDCSFLYHFSVRLLFKLHSRITPDALLGHRERFRDLFTSLVQFFNRAREIEFFKTIIQIPDLPDSPPNFLRAAALAEYKRPVVIVGNQEPQEEEEAEPQPEVRDTPQNQQYYLVNQYGFQEVQEQRETETLRKELEVLKPELHLIKTEAQRCVMELKGQVNRLEAQLEDQTTHKQMALVDNEQLRMEVEALRCATVANAGAQVGYKEADTRAHAAETRYSQLKERHAELVTSHADLMKKNAETVRVLSGMKQDKDDLLISKQQVSNELDHLRQGNRAQMEKQQQEMEQLRKELSAQTVELAHLRSTLGQKEMEGSQLSGTLAGLQAERDMLLRSAGDKDTELSSLRQQAHSQQSSLDQERERYNRELEALRAQLQQQLAINAEQKLEIDRLRRELDQARMQASHASTALQTKEMAGSQLTSTLAGLQAEREVLLRSVREKDSELASLRQQAQLQHSSLDQHRNTASMELASLQAQLQQQSCREAELTRKLQEEQFCLLQCAVVEAEGIILDAMAKIDDPVHVRCTSSPDYLVSRAAVTLGSIDKLHQSQMVYIGNMNDASGLLRAVTQFSHLAADTIVNGAATSHSAPTDHADRLSDSCRDCSTHCLQFLKELKLQSTLPRADPTAMRYVVQRILALGQVGLQKSHLRPCQELQPKGRDVLKEEMGDMVDKELIATSTAIEEAVLRMDEILNQARRDTTGLKLEVNQSILGSCSDLMKAIHMLVTAATDLQKDIVESGRGAASADEFYAKNSCWTEGLISASKAVGWGATQILESADRVVSDNGKYEEIIACSHEIAASTAQLVASSKVKADRNNKKLYTLQQASRHVNDMTAIVVSSTKHGQQQITDKTPMDFSGRSLIKLKKMEMEAQVKVLELENQLEQERIRLGELRKKHYDMGGDPHHQAEGEGAEDGDGADSFPPPPPPTFLYEEAPCSQTQPYLSTTTTNSNSKSNPFLQTQTQALFPPPTSSSTPYSTSQSSTPVPQPYTPGQPFTSGQTYTPYTPSAQPYTPSAQPYTPSAQSYTPSAQSYTPSAQSYTPSAQSYTPSAQSYTPSAQSYTPSAQSYTPSAQSYLPSQSYTPNQSFAQTTANAAALNPTQSYAKPQAYFPSQHPAPTLNLPTSFPPASKPKTPQNSPAPTRKSNIFIKSGNLLKNAFKKGDAGSGES</sequence>
<accession>A0AA47P283</accession>
<dbReference type="InterPro" id="IPR035964">
    <property type="entry name" value="I/LWEQ_dom_sf"/>
</dbReference>
<dbReference type="GO" id="GO:0032051">
    <property type="term" value="F:clathrin light chain binding"/>
    <property type="evidence" value="ECO:0007669"/>
    <property type="project" value="TreeGrafter"/>
</dbReference>
<feature type="compositionally biased region" description="Polar residues" evidence="8">
    <location>
        <begin position="558"/>
        <end position="572"/>
    </location>
</feature>
<evidence type="ECO:0000256" key="2">
    <source>
        <dbReference type="ARBA" id="ARBA00010135"/>
    </source>
</evidence>
<evidence type="ECO:0000313" key="11">
    <source>
        <dbReference type="EMBL" id="KAK0147876.1"/>
    </source>
</evidence>
<dbReference type="Proteomes" id="UP001174136">
    <property type="component" value="Unassembled WGS sequence"/>
</dbReference>
<dbReference type="Gene3D" id="1.20.1410.10">
    <property type="entry name" value="I/LWEQ domain"/>
    <property type="match status" value="1"/>
</dbReference>
<evidence type="ECO:0000259" key="9">
    <source>
        <dbReference type="PROSITE" id="PS50942"/>
    </source>
</evidence>
<dbReference type="SUPFAM" id="SSF48464">
    <property type="entry name" value="ENTH/VHS domain"/>
    <property type="match status" value="1"/>
</dbReference>
<evidence type="ECO:0000259" key="10">
    <source>
        <dbReference type="PROSITE" id="PS50945"/>
    </source>
</evidence>
<evidence type="ECO:0000313" key="12">
    <source>
        <dbReference type="Proteomes" id="UP001174136"/>
    </source>
</evidence>
<evidence type="ECO:0000256" key="1">
    <source>
        <dbReference type="ARBA" id="ARBA00004496"/>
    </source>
</evidence>
<dbReference type="PROSITE" id="PS50945">
    <property type="entry name" value="I_LWEQ"/>
    <property type="match status" value="1"/>
</dbReference>
<keyword evidence="6" id="KW-0009">Actin-binding</keyword>
<keyword evidence="12" id="KW-1185">Reference proteome</keyword>
<feature type="region of interest" description="Disordered" evidence="8">
    <location>
        <begin position="1110"/>
        <end position="1147"/>
    </location>
</feature>
<evidence type="ECO:0000256" key="4">
    <source>
        <dbReference type="ARBA" id="ARBA00022583"/>
    </source>
</evidence>
<dbReference type="GO" id="GO:0080025">
    <property type="term" value="F:phosphatidylinositol-3,5-bisphosphate binding"/>
    <property type="evidence" value="ECO:0007669"/>
    <property type="project" value="TreeGrafter"/>
</dbReference>
<dbReference type="Pfam" id="PF16515">
    <property type="entry name" value="HIP1_clath_bdg"/>
    <property type="match status" value="2"/>
</dbReference>
<organism evidence="11 12">
    <name type="scientific">Merluccius polli</name>
    <name type="common">Benguela hake</name>
    <name type="synonym">Merluccius cadenati</name>
    <dbReference type="NCBI Taxonomy" id="89951"/>
    <lineage>
        <taxon>Eukaryota</taxon>
        <taxon>Metazoa</taxon>
        <taxon>Chordata</taxon>
        <taxon>Craniata</taxon>
        <taxon>Vertebrata</taxon>
        <taxon>Euteleostomi</taxon>
        <taxon>Actinopterygii</taxon>
        <taxon>Neopterygii</taxon>
        <taxon>Teleostei</taxon>
        <taxon>Neoteleostei</taxon>
        <taxon>Acanthomorphata</taxon>
        <taxon>Zeiogadaria</taxon>
        <taxon>Gadariae</taxon>
        <taxon>Gadiformes</taxon>
        <taxon>Gadoidei</taxon>
        <taxon>Merlucciidae</taxon>
        <taxon>Merluccius</taxon>
    </lineage>
</organism>
<dbReference type="PANTHER" id="PTHR10407:SF10">
    <property type="entry name" value="HUNTINGTIN-INTERACTING PROTEIN 1-RELATED PROTEIN"/>
    <property type="match status" value="1"/>
</dbReference>
<dbReference type="GO" id="GO:0035615">
    <property type="term" value="F:clathrin adaptor activity"/>
    <property type="evidence" value="ECO:0007669"/>
    <property type="project" value="TreeGrafter"/>
</dbReference>
<feature type="domain" description="I/LWEQ" evidence="10">
    <location>
        <begin position="873"/>
        <end position="1114"/>
    </location>
</feature>
<feature type="coiled-coil region" evidence="7">
    <location>
        <begin position="678"/>
        <end position="705"/>
    </location>
</feature>
<keyword evidence="3" id="KW-0963">Cytoplasm</keyword>
<dbReference type="FunFam" id="1.20.1410.10:FF:000006">
    <property type="entry name" value="Huntingtin interacting protein"/>
    <property type="match status" value="1"/>
</dbReference>
<gene>
    <name evidence="11" type="primary">HIP1_0</name>
    <name evidence="11" type="ORF">N1851_012413</name>
</gene>
<reference evidence="11" key="1">
    <citation type="journal article" date="2023" name="Front. Mar. Sci.">
        <title>A new Merluccius polli reference genome to investigate the effects of global change in West African waters.</title>
        <authorList>
            <person name="Mateo J.L."/>
            <person name="Blanco-Fernandez C."/>
            <person name="Garcia-Vazquez E."/>
            <person name="Machado-Schiaffino G."/>
        </authorList>
    </citation>
    <scope>NUCLEOTIDE SEQUENCE</scope>
    <source>
        <strain evidence="11">C29</strain>
        <tissue evidence="11">Fin</tissue>
    </source>
</reference>
<dbReference type="InterPro" id="IPR008942">
    <property type="entry name" value="ENTH_VHS"/>
</dbReference>
<feature type="coiled-coil region" evidence="7">
    <location>
        <begin position="488"/>
        <end position="522"/>
    </location>
</feature>
<dbReference type="FunFam" id="1.25.40.90:FF:000012">
    <property type="entry name" value="Huntingtin interacting protein 1-related"/>
    <property type="match status" value="1"/>
</dbReference>
<feature type="region of interest" description="Disordered" evidence="8">
    <location>
        <begin position="1318"/>
        <end position="1364"/>
    </location>
</feature>
<feature type="region of interest" description="Disordered" evidence="8">
    <location>
        <begin position="553"/>
        <end position="576"/>
    </location>
</feature>
<feature type="compositionally biased region" description="Low complexity" evidence="8">
    <location>
        <begin position="1185"/>
        <end position="1198"/>
    </location>
</feature>
<feature type="compositionally biased region" description="Polar residues" evidence="8">
    <location>
        <begin position="1345"/>
        <end position="1357"/>
    </location>
</feature>
<dbReference type="InterPro" id="IPR030224">
    <property type="entry name" value="Sla2_fam"/>
</dbReference>
<feature type="coiled-coil region" evidence="7">
    <location>
        <begin position="362"/>
        <end position="389"/>
    </location>
</feature>
<evidence type="ECO:0000256" key="6">
    <source>
        <dbReference type="ARBA" id="ARBA00023203"/>
    </source>
</evidence>
<dbReference type="PROSITE" id="PS50942">
    <property type="entry name" value="ENTH"/>
    <property type="match status" value="1"/>
</dbReference>
<keyword evidence="5 7" id="KW-0175">Coiled coil</keyword>
<dbReference type="InterPro" id="IPR013809">
    <property type="entry name" value="ENTH"/>
</dbReference>
<dbReference type="GO" id="GO:0048268">
    <property type="term" value="P:clathrin coat assembly"/>
    <property type="evidence" value="ECO:0007669"/>
    <property type="project" value="TreeGrafter"/>
</dbReference>
<dbReference type="GO" id="GO:0007015">
    <property type="term" value="P:actin filament organization"/>
    <property type="evidence" value="ECO:0007669"/>
    <property type="project" value="TreeGrafter"/>
</dbReference>
<keyword evidence="4" id="KW-0254">Endocytosis</keyword>
<dbReference type="InterPro" id="IPR032422">
    <property type="entry name" value="HIP1_clath-bd"/>
</dbReference>
<dbReference type="PANTHER" id="PTHR10407">
    <property type="entry name" value="HUNTINGTIN INTERACTING PROTEIN 1"/>
    <property type="match status" value="1"/>
</dbReference>
<proteinExistence type="inferred from homology"/>
<evidence type="ECO:0000256" key="7">
    <source>
        <dbReference type="SAM" id="Coils"/>
    </source>
</evidence>
<dbReference type="InterPro" id="IPR002558">
    <property type="entry name" value="ILWEQ_dom"/>
</dbReference>
<comment type="subcellular location">
    <subcellularLocation>
        <location evidence="1">Cytoplasm</location>
    </subcellularLocation>
</comment>
<dbReference type="GO" id="GO:0051015">
    <property type="term" value="F:actin filament binding"/>
    <property type="evidence" value="ECO:0007669"/>
    <property type="project" value="TreeGrafter"/>
</dbReference>
<protein>
    <submittedName>
        <fullName evidence="11">Huntingtin-interacting protein 1</fullName>
    </submittedName>
</protein>
<dbReference type="SMART" id="SM00273">
    <property type="entry name" value="ENTH"/>
    <property type="match status" value="1"/>
</dbReference>